<sequence>MLCSGSESQKMASRSPTMGHRKVTWVVEIGDVPAYAYAPYEKHLSHSKYEREDVQKKTFTKWINSQLVKNDKPLVEDLFLDLRDGEVLLSLLEILTAQQYKRERGRMRVHHINNVNTALQVLDSNGVKLVNISSNDIVDANPKLTLGLVWSIILHWQVHYHLKELMSDLQQTNLEKTLLAWCRTHTQNYTGVNVKNFSTSWSDGLAFNALLHRWRPQLFDYAAVLARSPAARLDHAFALAHAHLNIDRLLDPEDVNTPNPDKKSIMMYVMCLFQSLPHSSEDVADLESIHSEPSTPVATQPPESAGGGGGASRPLSAATTGSVELGGYYAAFEEVLAWLLEAEERLAEARAPSGDDLAPLKDHFHAHEKFLLELSEHQMRVGAVLEEGARLVLEAGLSREETAEVRLQLRLLNQRWEQLRRRAMDTQAHVHQALMRAQQHHLLQFRQWLTKTEDRISHMGSVRGGAAGVAAQLAAVTALHEDLARQQPLVDALADCVIVVDDDAHDNSVTEIEDQLTALSERWSHTCSWTMQQLARLRELQERWAALEAEHAGLARALDAHEAELKQLEAEPVSCVGGVAARVAALRRLRAALRAAAGPAQALLAAAQALPGAAALLERADALADRLAALHDILAVQDQRIKELGFDIDLEVEEEVKQPPAASVTSGEEQSGEAGAAKKPRLSGDEGAAFQLGYEAFRAWADRADAALAHCKGELENKNGKKKEIPSILEQVEKEIETQRADFANVEEIQRRLAAETGLEEEAKRHAESIEELKRRWENIQRSLLDIRNTMNLLEDKENYYKNVEALQRELDEVHAWKDKMLAEKPSNNQLIHLRNKIRLVKQLEMKLKELNAQSIILLTKQIPKSHKDDIETDSKRINDAYEQLLLFLTTREVEIKLAVSKKPPKQAEDEFKGLQNRIQAMEAQIITEHAMISTPEAMAAKIEQLTKLRREFDELQSTYDRVVQDRRDNYEKGSVQELNFRSSLENLVTKFGDTKTILEQKISKLEKGGALLAQLREASEQLRAWLHAHQLLLRDAQAAPLGDQDPLERLLDASNKFEEEKPTYKTKLELIESTKESILEDCEETVAKTVQNDAKELKKLFEEVTEEGFKTNERLRRALERTEAVFRQVAELEAWLAHIELQMPQEHECNITDSAELYQMKTRFQALKDKCDDHTEQFRNLNEAGNDLLLAAAARPAGLARALTRLNARWTSVTHGVYERYKVLCEAW</sequence>
<dbReference type="SMART" id="SM00150">
    <property type="entry name" value="SPEC"/>
    <property type="match status" value="3"/>
</dbReference>
<evidence type="ECO:0000256" key="4">
    <source>
        <dbReference type="SAM" id="MobiDB-lite"/>
    </source>
</evidence>
<dbReference type="InterPro" id="IPR001715">
    <property type="entry name" value="CH_dom"/>
</dbReference>
<dbReference type="InterPro" id="IPR001589">
    <property type="entry name" value="Actinin_actin-bd_CS"/>
</dbReference>
<evidence type="ECO:0000256" key="3">
    <source>
        <dbReference type="SAM" id="Coils"/>
    </source>
</evidence>
<dbReference type="PROSITE" id="PS50021">
    <property type="entry name" value="CH"/>
    <property type="match status" value="2"/>
</dbReference>
<feature type="coiled-coil region" evidence="3">
    <location>
        <begin position="537"/>
        <end position="571"/>
    </location>
</feature>
<proteinExistence type="predicted"/>
<dbReference type="SUPFAM" id="SSF46966">
    <property type="entry name" value="Spectrin repeat"/>
    <property type="match status" value="6"/>
</dbReference>
<dbReference type="CDD" id="cd00176">
    <property type="entry name" value="SPEC"/>
    <property type="match status" value="1"/>
</dbReference>
<gene>
    <name evidence="7" type="primary">LOC113506467</name>
</gene>
<dbReference type="OrthoDB" id="18740at2759"/>
<keyword evidence="2" id="KW-0009">Actin-binding</keyword>
<dbReference type="Gene3D" id="1.10.418.10">
    <property type="entry name" value="Calponin-like domain"/>
    <property type="match status" value="2"/>
</dbReference>
<dbReference type="SMART" id="SM00033">
    <property type="entry name" value="CH"/>
    <property type="match status" value="2"/>
</dbReference>
<keyword evidence="1" id="KW-0677">Repeat</keyword>
<evidence type="ECO:0000256" key="1">
    <source>
        <dbReference type="ARBA" id="ARBA00022737"/>
    </source>
</evidence>
<keyword evidence="6" id="KW-1185">Reference proteome</keyword>
<feature type="coiled-coil region" evidence="3">
    <location>
        <begin position="729"/>
        <end position="810"/>
    </location>
</feature>
<evidence type="ECO:0000259" key="5">
    <source>
        <dbReference type="PROSITE" id="PS50021"/>
    </source>
</evidence>
<reference evidence="7" key="1">
    <citation type="submission" date="2025-08" db="UniProtKB">
        <authorList>
            <consortium name="RefSeq"/>
        </authorList>
    </citation>
    <scope>IDENTIFICATION</scope>
</reference>
<dbReference type="InterPro" id="IPR002017">
    <property type="entry name" value="Spectrin_repeat"/>
</dbReference>
<dbReference type="PROSITE" id="PS00019">
    <property type="entry name" value="ACTININ_1"/>
    <property type="match status" value="1"/>
</dbReference>
<feature type="region of interest" description="Disordered" evidence="4">
    <location>
        <begin position="283"/>
        <end position="316"/>
    </location>
</feature>
<dbReference type="PANTHER" id="PTHR11915">
    <property type="entry name" value="SPECTRIN/FILAMIN RELATED CYTOSKELETAL PROTEIN"/>
    <property type="match status" value="1"/>
</dbReference>
<dbReference type="SUPFAM" id="SSF47576">
    <property type="entry name" value="Calponin-homology domain, CH-domain"/>
    <property type="match status" value="1"/>
</dbReference>
<dbReference type="AlphaFoldDB" id="A0A7E5WY61"/>
<dbReference type="InParanoid" id="A0A7E5WY61"/>
<feature type="region of interest" description="Disordered" evidence="4">
    <location>
        <begin position="657"/>
        <end position="682"/>
    </location>
</feature>
<dbReference type="Proteomes" id="UP000322000">
    <property type="component" value="Chromosome 16"/>
</dbReference>
<dbReference type="Pfam" id="PF00435">
    <property type="entry name" value="Spectrin"/>
    <property type="match status" value="3"/>
</dbReference>
<dbReference type="KEGG" id="tnl:113506467"/>
<dbReference type="CDD" id="cd21186">
    <property type="entry name" value="CH_DMD-like_rpt1"/>
    <property type="match status" value="1"/>
</dbReference>
<dbReference type="GO" id="GO:0005737">
    <property type="term" value="C:cytoplasm"/>
    <property type="evidence" value="ECO:0007669"/>
    <property type="project" value="UniProtKB-ARBA"/>
</dbReference>
<dbReference type="Pfam" id="PF00307">
    <property type="entry name" value="CH"/>
    <property type="match status" value="2"/>
</dbReference>
<accession>A0A7E5WY61</accession>
<feature type="non-terminal residue" evidence="7">
    <location>
        <position position="1229"/>
    </location>
</feature>
<organism evidence="6 7">
    <name type="scientific">Trichoplusia ni</name>
    <name type="common">Cabbage looper</name>
    <dbReference type="NCBI Taxonomy" id="7111"/>
    <lineage>
        <taxon>Eukaryota</taxon>
        <taxon>Metazoa</taxon>
        <taxon>Ecdysozoa</taxon>
        <taxon>Arthropoda</taxon>
        <taxon>Hexapoda</taxon>
        <taxon>Insecta</taxon>
        <taxon>Pterygota</taxon>
        <taxon>Neoptera</taxon>
        <taxon>Endopterygota</taxon>
        <taxon>Lepidoptera</taxon>
        <taxon>Glossata</taxon>
        <taxon>Ditrysia</taxon>
        <taxon>Noctuoidea</taxon>
        <taxon>Noctuidae</taxon>
        <taxon>Plusiinae</taxon>
        <taxon>Trichoplusia</taxon>
    </lineage>
</organism>
<dbReference type="InterPro" id="IPR018159">
    <property type="entry name" value="Spectrin/alpha-actinin"/>
</dbReference>
<feature type="compositionally biased region" description="Polar residues" evidence="4">
    <location>
        <begin position="291"/>
        <end position="302"/>
    </location>
</feature>
<dbReference type="InterPro" id="IPR036872">
    <property type="entry name" value="CH_dom_sf"/>
</dbReference>
<feature type="coiled-coil region" evidence="3">
    <location>
        <begin position="905"/>
        <end position="966"/>
    </location>
</feature>
<feature type="coiled-coil region" evidence="3">
    <location>
        <begin position="834"/>
        <end position="861"/>
    </location>
</feature>
<name>A0A7E5WY61_TRINI</name>
<dbReference type="GO" id="GO:0003779">
    <property type="term" value="F:actin binding"/>
    <property type="evidence" value="ECO:0007669"/>
    <property type="project" value="UniProtKB-KW"/>
</dbReference>
<evidence type="ECO:0000313" key="7">
    <source>
        <dbReference type="RefSeq" id="XP_026745116.1"/>
    </source>
</evidence>
<feature type="domain" description="Calponin-homology (CH)" evidence="5">
    <location>
        <begin position="172"/>
        <end position="277"/>
    </location>
</feature>
<dbReference type="PROSITE" id="PS00020">
    <property type="entry name" value="ACTININ_2"/>
    <property type="match status" value="1"/>
</dbReference>
<keyword evidence="3" id="KW-0175">Coiled coil</keyword>
<evidence type="ECO:0000313" key="6">
    <source>
        <dbReference type="Proteomes" id="UP000322000"/>
    </source>
</evidence>
<dbReference type="Gene3D" id="1.20.58.60">
    <property type="match status" value="5"/>
</dbReference>
<feature type="domain" description="Calponin-homology (CH)" evidence="5">
    <location>
        <begin position="53"/>
        <end position="157"/>
    </location>
</feature>
<dbReference type="RefSeq" id="XP_026745116.1">
    <property type="nucleotide sequence ID" value="XM_026889315.1"/>
</dbReference>
<dbReference type="FunFam" id="1.10.418.10:FF:000032">
    <property type="entry name" value="utrophin isoform X1"/>
    <property type="match status" value="1"/>
</dbReference>
<evidence type="ECO:0000256" key="2">
    <source>
        <dbReference type="ARBA" id="ARBA00023203"/>
    </source>
</evidence>
<dbReference type="GeneID" id="113506467"/>
<protein>
    <submittedName>
        <fullName evidence="7">Dystrophin-like</fullName>
    </submittedName>
</protein>